<dbReference type="Proteomes" id="UP000092574">
    <property type="component" value="Chromosome"/>
</dbReference>
<feature type="transmembrane region" description="Helical" evidence="1">
    <location>
        <begin position="14"/>
        <end position="34"/>
    </location>
</feature>
<protein>
    <submittedName>
        <fullName evidence="2">Uncharacterized protein</fullName>
    </submittedName>
</protein>
<name>A0A1C7IIM2_9FIRM</name>
<dbReference type="RefSeq" id="WP_065544056.1">
    <property type="nucleotide sequence ID" value="NZ_CP015405.2"/>
</dbReference>
<keyword evidence="1" id="KW-1133">Transmembrane helix</keyword>
<accession>A0A1C7IIM2</accession>
<dbReference type="STRING" id="1796616.A4V09_20815"/>
<gene>
    <name evidence="2" type="ORF">A4V09_20815</name>
</gene>
<keyword evidence="1" id="KW-0472">Membrane</keyword>
<dbReference type="KEGG" id="byl:A4V09_20815"/>
<evidence type="ECO:0000256" key="1">
    <source>
        <dbReference type="SAM" id="Phobius"/>
    </source>
</evidence>
<sequence>MQQIQQQIQLFHDLFLICMGLCLLFLVLSLMFFLKFDIRNIFNVRTGRSIKKTIKEMEEVNARTGQLRRTAPSAGTSKRLNKVRKVDIQNVIQNPRTSSDLTSGQDSTEVLTGDTGGYDLETAQADVDERYGRFEIINSVMLIHTEETV</sequence>
<organism evidence="2 3">
    <name type="scientific">Blautia pseudococcoides</name>
    <dbReference type="NCBI Taxonomy" id="1796616"/>
    <lineage>
        <taxon>Bacteria</taxon>
        <taxon>Bacillati</taxon>
        <taxon>Bacillota</taxon>
        <taxon>Clostridia</taxon>
        <taxon>Lachnospirales</taxon>
        <taxon>Lachnospiraceae</taxon>
        <taxon>Blautia</taxon>
    </lineage>
</organism>
<dbReference type="AlphaFoldDB" id="A0A1C7IIM2"/>
<keyword evidence="1" id="KW-0812">Transmembrane</keyword>
<dbReference type="OrthoDB" id="9993432at2"/>
<dbReference type="EMBL" id="CP015405">
    <property type="protein sequence ID" value="ANU77962.1"/>
    <property type="molecule type" value="Genomic_DNA"/>
</dbReference>
<reference evidence="2" key="1">
    <citation type="submission" date="2017-04" db="EMBL/GenBank/DDBJ databases">
        <title>Complete Genome Sequences of Twelve Strains of a Stable Defined Moderately Diverse Mouse Microbiota 2 (sDMDMm2).</title>
        <authorList>
            <person name="Uchimura Y."/>
            <person name="Wyss M."/>
            <person name="Brugiroux S."/>
            <person name="Limenitakis J.P."/>
            <person name="Stecher B."/>
            <person name="McCoy K.D."/>
            <person name="Macpherson A.J."/>
        </authorList>
    </citation>
    <scope>NUCLEOTIDE SEQUENCE</scope>
    <source>
        <strain evidence="2">YL58</strain>
    </source>
</reference>
<evidence type="ECO:0000313" key="3">
    <source>
        <dbReference type="Proteomes" id="UP000092574"/>
    </source>
</evidence>
<evidence type="ECO:0000313" key="2">
    <source>
        <dbReference type="EMBL" id="ANU77962.1"/>
    </source>
</evidence>
<keyword evidence="3" id="KW-1185">Reference proteome</keyword>
<proteinExistence type="predicted"/>